<keyword evidence="1" id="KW-0472">Membrane</keyword>
<organism evidence="2 3">
    <name type="scientific">Levilactobacillus spicheri DSM 15429</name>
    <dbReference type="NCBI Taxonomy" id="1423805"/>
    <lineage>
        <taxon>Bacteria</taxon>
        <taxon>Bacillati</taxon>
        <taxon>Bacillota</taxon>
        <taxon>Bacilli</taxon>
        <taxon>Lactobacillales</taxon>
        <taxon>Lactobacillaceae</taxon>
        <taxon>Levilactobacillus</taxon>
    </lineage>
</organism>
<dbReference type="InterPro" id="IPR036259">
    <property type="entry name" value="MFS_trans_sf"/>
</dbReference>
<dbReference type="AlphaFoldDB" id="A0A0R1QXV6"/>
<evidence type="ECO:0000256" key="1">
    <source>
        <dbReference type="SAM" id="Phobius"/>
    </source>
</evidence>
<feature type="transmembrane region" description="Helical" evidence="1">
    <location>
        <begin position="56"/>
        <end position="79"/>
    </location>
</feature>
<dbReference type="Gene3D" id="1.20.1250.20">
    <property type="entry name" value="MFS general substrate transporter like domains"/>
    <property type="match status" value="1"/>
</dbReference>
<protein>
    <recommendedName>
        <fullName evidence="4">Major facilitator superfamily (MFS) profile domain-containing protein</fullName>
    </recommendedName>
</protein>
<evidence type="ECO:0000313" key="3">
    <source>
        <dbReference type="Proteomes" id="UP000051835"/>
    </source>
</evidence>
<dbReference type="EMBL" id="AZFC01000026">
    <property type="protein sequence ID" value="KRL47652.1"/>
    <property type="molecule type" value="Genomic_DNA"/>
</dbReference>
<accession>A0A0R1QXV6</accession>
<evidence type="ECO:0008006" key="4">
    <source>
        <dbReference type="Google" id="ProtNLM"/>
    </source>
</evidence>
<keyword evidence="1" id="KW-0812">Transmembrane</keyword>
<feature type="transmembrane region" description="Helical" evidence="1">
    <location>
        <begin position="91"/>
        <end position="113"/>
    </location>
</feature>
<dbReference type="PATRIC" id="fig|1423805.4.peg.1962"/>
<dbReference type="SUPFAM" id="SSF103473">
    <property type="entry name" value="MFS general substrate transporter"/>
    <property type="match status" value="1"/>
</dbReference>
<keyword evidence="1" id="KW-1133">Transmembrane helix</keyword>
<gene>
    <name evidence="2" type="ORF">FD37_GL001913</name>
</gene>
<evidence type="ECO:0000313" key="2">
    <source>
        <dbReference type="EMBL" id="KRL47652.1"/>
    </source>
</evidence>
<dbReference type="Proteomes" id="UP000051835">
    <property type="component" value="Unassembled WGS sequence"/>
</dbReference>
<proteinExistence type="predicted"/>
<comment type="caution">
    <text evidence="2">The sequence shown here is derived from an EMBL/GenBank/DDBJ whole genome shotgun (WGS) entry which is preliminary data.</text>
</comment>
<feature type="transmembrane region" description="Helical" evidence="1">
    <location>
        <begin position="29"/>
        <end position="50"/>
    </location>
</feature>
<feature type="transmembrane region" description="Helical" evidence="1">
    <location>
        <begin position="125"/>
        <end position="145"/>
    </location>
</feature>
<reference evidence="2 3" key="1">
    <citation type="journal article" date="2015" name="Genome Announc.">
        <title>Expanding the biotechnology potential of lactobacilli through comparative genomics of 213 strains and associated genera.</title>
        <authorList>
            <person name="Sun Z."/>
            <person name="Harris H.M."/>
            <person name="McCann A."/>
            <person name="Guo C."/>
            <person name="Argimon S."/>
            <person name="Zhang W."/>
            <person name="Yang X."/>
            <person name="Jeffery I.B."/>
            <person name="Cooney J.C."/>
            <person name="Kagawa T.F."/>
            <person name="Liu W."/>
            <person name="Song Y."/>
            <person name="Salvetti E."/>
            <person name="Wrobel A."/>
            <person name="Rasinkangas P."/>
            <person name="Parkhill J."/>
            <person name="Rea M.C."/>
            <person name="O'Sullivan O."/>
            <person name="Ritari J."/>
            <person name="Douillard F.P."/>
            <person name="Paul Ross R."/>
            <person name="Yang R."/>
            <person name="Briner A.E."/>
            <person name="Felis G.E."/>
            <person name="de Vos W.M."/>
            <person name="Barrangou R."/>
            <person name="Klaenhammer T.R."/>
            <person name="Caufield P.W."/>
            <person name="Cui Y."/>
            <person name="Zhang H."/>
            <person name="O'Toole P.W."/>
        </authorList>
    </citation>
    <scope>NUCLEOTIDE SEQUENCE [LARGE SCALE GENOMIC DNA]</scope>
    <source>
        <strain evidence="2 3">DSM 15429</strain>
    </source>
</reference>
<sequence>MIDISFTVGGIIGALVFSKQHKYWNSPRIYPYLLAGQAIMLILLGVNAILPHELVNVIYIAVIWIGYGVLNSISSVIYFSIIQISANSKNIGLIVGSVLTIFSIANPVAALMSAPLVRVASISEIVIVLGIIMLIASIPVFSLKFRKELNKYGRTEI</sequence>
<name>A0A0R1QXV6_9LACO</name>